<dbReference type="FunFam" id="1.20.120.980:FF:000007">
    <property type="entry name" value="Predicted protein"/>
    <property type="match status" value="1"/>
</dbReference>
<dbReference type="GO" id="GO:0006508">
    <property type="term" value="P:proteolysis"/>
    <property type="evidence" value="ECO:0007669"/>
    <property type="project" value="UniProtKB-KW"/>
</dbReference>
<proteinExistence type="inferred from homology"/>
<dbReference type="InterPro" id="IPR008758">
    <property type="entry name" value="Peptidase_S28"/>
</dbReference>
<evidence type="ECO:0000256" key="3">
    <source>
        <dbReference type="ARBA" id="ARBA00022729"/>
    </source>
</evidence>
<dbReference type="GO" id="GO:0070008">
    <property type="term" value="F:serine-type exopeptidase activity"/>
    <property type="evidence" value="ECO:0007669"/>
    <property type="project" value="InterPro"/>
</dbReference>
<sequence length="407" mass="46299">MYFLLIIFWSVIVTDARRRHPTFYANKDLQYYWNETYANVTLDHFSYTNGQQFPLRFLYNLTYWKPGGPIFYYLGNEAPITTFASATGIMWDLAPLFNASIIFAEHRYYGQSYPWGINDTFRSIQNLGYLSSIQALGDFAELIPLVKNFMNCSQDTPVIVFGGSYGGMLAVWFRMKYPTITAGAWAASAPVLLFKNGGPSLGAYFNITSRTFLKSGCNETAIRAAFQAIDNYSTNSSGIATLNQIFKVNTSSPLTTKEDVENFLKPYIREAFESLAELDYPYPANFLAPLPKWPVREACKYLSKDSDSDFDRATHLFNAISVYYGNKTACVRSDKCPDAGFWADLAWSWQECTEIIIEKCALGPPNDFFWSYCNESTVLSMMKENCQKIFNNTGYNTTMLREDGVEK</sequence>
<dbReference type="Gene3D" id="3.40.50.1820">
    <property type="entry name" value="alpha/beta hydrolase"/>
    <property type="match status" value="1"/>
</dbReference>
<keyword evidence="5" id="KW-0720">Serine protease</keyword>
<dbReference type="Gene3D" id="1.20.120.980">
    <property type="entry name" value="Serine carboxypeptidase S28, SKS domain"/>
    <property type="match status" value="1"/>
</dbReference>
<dbReference type="AlphaFoldDB" id="A0A914EAH3"/>
<dbReference type="PANTHER" id="PTHR11010:SF104">
    <property type="entry name" value="SERINE PROTEASE PCP-1-RELATED"/>
    <property type="match status" value="1"/>
</dbReference>
<reference evidence="9" key="1">
    <citation type="submission" date="2022-11" db="UniProtKB">
        <authorList>
            <consortium name="WormBaseParasite"/>
        </authorList>
    </citation>
    <scope>IDENTIFICATION</scope>
</reference>
<keyword evidence="4" id="KW-0378">Hydrolase</keyword>
<dbReference type="InterPro" id="IPR029058">
    <property type="entry name" value="AB_hydrolase_fold"/>
</dbReference>
<comment type="similarity">
    <text evidence="1">Belongs to the peptidase S28 family.</text>
</comment>
<feature type="chain" id="PRO_5036732925" evidence="7">
    <location>
        <begin position="17"/>
        <end position="407"/>
    </location>
</feature>
<keyword evidence="6" id="KW-0325">Glycoprotein</keyword>
<evidence type="ECO:0000313" key="8">
    <source>
        <dbReference type="Proteomes" id="UP000887540"/>
    </source>
</evidence>
<evidence type="ECO:0000256" key="1">
    <source>
        <dbReference type="ARBA" id="ARBA00011079"/>
    </source>
</evidence>
<organism evidence="8 9">
    <name type="scientific">Acrobeloides nanus</name>
    <dbReference type="NCBI Taxonomy" id="290746"/>
    <lineage>
        <taxon>Eukaryota</taxon>
        <taxon>Metazoa</taxon>
        <taxon>Ecdysozoa</taxon>
        <taxon>Nematoda</taxon>
        <taxon>Chromadorea</taxon>
        <taxon>Rhabditida</taxon>
        <taxon>Tylenchina</taxon>
        <taxon>Cephalobomorpha</taxon>
        <taxon>Cephaloboidea</taxon>
        <taxon>Cephalobidae</taxon>
        <taxon>Acrobeloides</taxon>
    </lineage>
</organism>
<dbReference type="PANTHER" id="PTHR11010">
    <property type="entry name" value="PROTEASE S28 PRO-X CARBOXYPEPTIDASE-RELATED"/>
    <property type="match status" value="1"/>
</dbReference>
<protein>
    <submittedName>
        <fullName evidence="9">Lysosomal Pro-X carboxypeptidase</fullName>
    </submittedName>
</protein>
<dbReference type="SUPFAM" id="SSF53474">
    <property type="entry name" value="alpha/beta-Hydrolases"/>
    <property type="match status" value="1"/>
</dbReference>
<feature type="signal peptide" evidence="7">
    <location>
        <begin position="1"/>
        <end position="16"/>
    </location>
</feature>
<evidence type="ECO:0000256" key="2">
    <source>
        <dbReference type="ARBA" id="ARBA00022670"/>
    </source>
</evidence>
<keyword evidence="3 7" id="KW-0732">Signal</keyword>
<dbReference type="InterPro" id="IPR042269">
    <property type="entry name" value="Ser_carbopepase_S28_SKS"/>
</dbReference>
<evidence type="ECO:0000256" key="5">
    <source>
        <dbReference type="ARBA" id="ARBA00022825"/>
    </source>
</evidence>
<keyword evidence="8" id="KW-1185">Reference proteome</keyword>
<dbReference type="GO" id="GO:0008239">
    <property type="term" value="F:dipeptidyl-peptidase activity"/>
    <property type="evidence" value="ECO:0007669"/>
    <property type="project" value="TreeGrafter"/>
</dbReference>
<evidence type="ECO:0000256" key="7">
    <source>
        <dbReference type="SAM" id="SignalP"/>
    </source>
</evidence>
<dbReference type="Pfam" id="PF05577">
    <property type="entry name" value="Peptidase_S28"/>
    <property type="match status" value="1"/>
</dbReference>
<dbReference type="Proteomes" id="UP000887540">
    <property type="component" value="Unplaced"/>
</dbReference>
<accession>A0A914EAH3</accession>
<dbReference type="WBParaSite" id="ACRNAN_scaffold6445.g19576.t1">
    <property type="protein sequence ID" value="ACRNAN_scaffold6445.g19576.t1"/>
    <property type="gene ID" value="ACRNAN_scaffold6445.g19576"/>
</dbReference>
<keyword evidence="2" id="KW-0645">Protease</keyword>
<evidence type="ECO:0000256" key="6">
    <source>
        <dbReference type="ARBA" id="ARBA00023180"/>
    </source>
</evidence>
<name>A0A914EAH3_9BILA</name>
<evidence type="ECO:0000313" key="9">
    <source>
        <dbReference type="WBParaSite" id="ACRNAN_scaffold6445.g19576.t1"/>
    </source>
</evidence>
<evidence type="ECO:0000256" key="4">
    <source>
        <dbReference type="ARBA" id="ARBA00022801"/>
    </source>
</evidence>